<dbReference type="HOGENOM" id="CLU_303839_0_0_1"/>
<dbReference type="eggNOG" id="ENOG502T3HB">
    <property type="taxonomic scope" value="Eukaryota"/>
</dbReference>
<name>W9X744_9EURO</name>
<dbReference type="GeneID" id="19188620"/>
<accession>W9X744</accession>
<feature type="compositionally biased region" description="Basic and acidic residues" evidence="1">
    <location>
        <begin position="910"/>
        <end position="931"/>
    </location>
</feature>
<comment type="caution">
    <text evidence="2">The sequence shown here is derived from an EMBL/GenBank/DDBJ whole genome shotgun (WGS) entry which is preliminary data.</text>
</comment>
<evidence type="ECO:0000313" key="2">
    <source>
        <dbReference type="EMBL" id="EXJ72746.1"/>
    </source>
</evidence>
<evidence type="ECO:0000313" key="3">
    <source>
        <dbReference type="Proteomes" id="UP000019471"/>
    </source>
</evidence>
<reference evidence="2 3" key="1">
    <citation type="submission" date="2013-03" db="EMBL/GenBank/DDBJ databases">
        <title>The Genome Sequence of Cladophialophora psammophila CBS 110553.</title>
        <authorList>
            <consortium name="The Broad Institute Genomics Platform"/>
            <person name="Cuomo C."/>
            <person name="de Hoog S."/>
            <person name="Gorbushina A."/>
            <person name="Walker B."/>
            <person name="Young S.K."/>
            <person name="Zeng Q."/>
            <person name="Gargeya S."/>
            <person name="Fitzgerald M."/>
            <person name="Haas B."/>
            <person name="Abouelleil A."/>
            <person name="Allen A.W."/>
            <person name="Alvarado L."/>
            <person name="Arachchi H.M."/>
            <person name="Berlin A.M."/>
            <person name="Chapman S.B."/>
            <person name="Gainer-Dewar J."/>
            <person name="Goldberg J."/>
            <person name="Griggs A."/>
            <person name="Gujja S."/>
            <person name="Hansen M."/>
            <person name="Howarth C."/>
            <person name="Imamovic A."/>
            <person name="Ireland A."/>
            <person name="Larimer J."/>
            <person name="McCowan C."/>
            <person name="Murphy C."/>
            <person name="Pearson M."/>
            <person name="Poon T.W."/>
            <person name="Priest M."/>
            <person name="Roberts A."/>
            <person name="Saif S."/>
            <person name="Shea T."/>
            <person name="Sisk P."/>
            <person name="Sykes S."/>
            <person name="Wortman J."/>
            <person name="Nusbaum C."/>
            <person name="Birren B."/>
        </authorList>
    </citation>
    <scope>NUCLEOTIDE SEQUENCE [LARGE SCALE GENOMIC DNA]</scope>
    <source>
        <strain evidence="2 3">CBS 110553</strain>
    </source>
</reference>
<feature type="region of interest" description="Disordered" evidence="1">
    <location>
        <begin position="594"/>
        <end position="619"/>
    </location>
</feature>
<dbReference type="OrthoDB" id="4151988at2759"/>
<gene>
    <name evidence="2" type="ORF">A1O5_03893</name>
</gene>
<dbReference type="EMBL" id="AMGX01000005">
    <property type="protein sequence ID" value="EXJ72746.1"/>
    <property type="molecule type" value="Genomic_DNA"/>
</dbReference>
<protein>
    <submittedName>
        <fullName evidence="2">Uncharacterized protein</fullName>
    </submittedName>
</protein>
<organism evidence="2 3">
    <name type="scientific">Cladophialophora psammophila CBS 110553</name>
    <dbReference type="NCBI Taxonomy" id="1182543"/>
    <lineage>
        <taxon>Eukaryota</taxon>
        <taxon>Fungi</taxon>
        <taxon>Dikarya</taxon>
        <taxon>Ascomycota</taxon>
        <taxon>Pezizomycotina</taxon>
        <taxon>Eurotiomycetes</taxon>
        <taxon>Chaetothyriomycetidae</taxon>
        <taxon>Chaetothyriales</taxon>
        <taxon>Herpotrichiellaceae</taxon>
        <taxon>Cladophialophora</taxon>
    </lineage>
</organism>
<dbReference type="RefSeq" id="XP_007742693.1">
    <property type="nucleotide sequence ID" value="XM_007744503.1"/>
</dbReference>
<sequence>MQLRKSITAPTRFEDEVHAASQNRNGTKPAFAMLLKAQVVPFNPNNPPAAFPSLPLTSVNMPATRNAEESEELASNSETLSSLSNKGLGISFVGSSADVGDILQARGQLSVPVTMQQDKTSLVESVLDETIVTATPSTSSETEQNVAWGLLPLSLQHHIYKALAAEYPSTSVPRILGLTEHEATQIEKAVGLRVLHPASIAEIWDFCSKASVEISGFPRPPSYIDPDIFSEYVHYMVFASTYEVAFESEVRLAEDFLSSRGIATDLLGMWLPDPLDGQFDAFFKCVPGTTGKANLSNSNLNIHTDSGYSSFSEADHTHEVQHSPGRLRSRRDLIRQKASGRSSTVRSTAACSIYSNEHPLTTERKSVNVDPSLVARIAPHSLATVTKFDGLLSPAGDLWSNTREVDEEIRADVPQPDSHSIIPTFNNSASGEDQCPQFEPPDDSLTAAVGPHAASSSPKKSLVMVLLEYEEQSRDSESEGPSQDLAAFSADLLTTEMAPNPHRLVLKIQNKDGLAKILRKKSKSMDEAKENYPPNSANTTEVSLNGTPPSCGHPPLMCLLFETDMFGFSGNPMVTDVERLMPDGTAGVTFAGAATFPQASPDTSNTKRKASQSDIRPDASKVQRMLINVAPVTPSKAILQENSGGINRLHAGAKRSCELSAVDMTLSSGTKSPAKSNHVISSIEPADELAGMFENTALLETMDPRSPLSPSYSPISENENSEEFQARLRGPMTRRMRVKVPGQEDDLSLQPDLALTLSSLLNFDFQPPLELATPLPSGHCGENENKLENHVTNNSKRLKIKLNCKEESEEPSTSRNADPCLPSEQTQDNSHEVGNDVARGRAAGQTSERCQHLPMLPTGARANREMKASSCTTTSGQTDMPTTQRETTHDKTANKKKPGGQRGPRGPYQKTRERQARLAAEKANAEIVKKA</sequence>
<evidence type="ECO:0000256" key="1">
    <source>
        <dbReference type="SAM" id="MobiDB-lite"/>
    </source>
</evidence>
<proteinExistence type="predicted"/>
<feature type="region of interest" description="Disordered" evidence="1">
    <location>
        <begin position="774"/>
        <end position="931"/>
    </location>
</feature>
<dbReference type="AlphaFoldDB" id="W9X744"/>
<dbReference type="Proteomes" id="UP000019471">
    <property type="component" value="Unassembled WGS sequence"/>
</dbReference>
<keyword evidence="3" id="KW-1185">Reference proteome</keyword>
<feature type="compositionally biased region" description="Polar residues" evidence="1">
    <location>
        <begin position="869"/>
        <end position="885"/>
    </location>
</feature>